<sequence>MKKMPTILVDARYKTNPRGGDRCRFELATHLQSRKNQDFTFLAYAHARSDLQRCQIAPFLPEQHPQADWFEHVVIPRLSKQIGAAIYHGTFNVLPLRRAAPINIVTVHDMALFAMPEAYSARFGPFMRFLLRQSIRQADAIITVSSATKDEITRVFPWAKRKLIVPILNGVGKEFLDAAHLEKAAVTTRLSSLGLPDPYILFVGNLERKKNLGRLIEAFLDGKSRFNWPHSLVIVGEKPPKLPPEIAQTGDLPPSVHFTGYLPDADLPLVYRGADLVAYPSLYEGFGLPVLEGMAAGTPVLTSTVSSLPEIAGGAALLVDPFDVTAIAEALNRALSDIQWRRDAIEAGRERAHELSWAKNADETAKLYVQLAEERFSK</sequence>
<dbReference type="AlphaFoldDB" id="A0A2S8SSB3"/>
<keyword evidence="1 4" id="KW-0808">Transferase</keyword>
<name>A0A2S8SSB3_9BACT</name>
<evidence type="ECO:0000259" key="3">
    <source>
        <dbReference type="Pfam" id="PF13439"/>
    </source>
</evidence>
<proteinExistence type="predicted"/>
<evidence type="ECO:0000313" key="4">
    <source>
        <dbReference type="EMBL" id="PQV63704.1"/>
    </source>
</evidence>
<dbReference type="InterPro" id="IPR001296">
    <property type="entry name" value="Glyco_trans_1"/>
</dbReference>
<dbReference type="EMBL" id="NIGF01000009">
    <property type="protein sequence ID" value="PQV63704.1"/>
    <property type="molecule type" value="Genomic_DNA"/>
</dbReference>
<dbReference type="SUPFAM" id="SSF53756">
    <property type="entry name" value="UDP-Glycosyltransferase/glycogen phosphorylase"/>
    <property type="match status" value="1"/>
</dbReference>
<evidence type="ECO:0000256" key="1">
    <source>
        <dbReference type="ARBA" id="ARBA00022679"/>
    </source>
</evidence>
<gene>
    <name evidence="4" type="ORF">B1R32_10943</name>
</gene>
<dbReference type="OrthoDB" id="9797829at2"/>
<dbReference type="GO" id="GO:0016757">
    <property type="term" value="F:glycosyltransferase activity"/>
    <property type="evidence" value="ECO:0007669"/>
    <property type="project" value="InterPro"/>
</dbReference>
<dbReference type="Pfam" id="PF00534">
    <property type="entry name" value="Glycos_transf_1"/>
    <property type="match status" value="1"/>
</dbReference>
<dbReference type="GO" id="GO:0009103">
    <property type="term" value="P:lipopolysaccharide biosynthetic process"/>
    <property type="evidence" value="ECO:0007669"/>
    <property type="project" value="TreeGrafter"/>
</dbReference>
<comment type="caution">
    <text evidence="4">The sequence shown here is derived from an EMBL/GenBank/DDBJ whole genome shotgun (WGS) entry which is preliminary data.</text>
</comment>
<dbReference type="Proteomes" id="UP000237684">
    <property type="component" value="Unassembled WGS sequence"/>
</dbReference>
<dbReference type="Pfam" id="PF13439">
    <property type="entry name" value="Glyco_transf_4"/>
    <property type="match status" value="1"/>
</dbReference>
<dbReference type="Gene3D" id="3.40.50.2000">
    <property type="entry name" value="Glycogen Phosphorylase B"/>
    <property type="match status" value="2"/>
</dbReference>
<accession>A0A2S8SSB3</accession>
<dbReference type="CDD" id="cd03809">
    <property type="entry name" value="GT4_MtfB-like"/>
    <property type="match status" value="1"/>
</dbReference>
<dbReference type="PANTHER" id="PTHR46401">
    <property type="entry name" value="GLYCOSYLTRANSFERASE WBBK-RELATED"/>
    <property type="match status" value="1"/>
</dbReference>
<organism evidence="4 5">
    <name type="scientific">Abditibacterium utsteinense</name>
    <dbReference type="NCBI Taxonomy" id="1960156"/>
    <lineage>
        <taxon>Bacteria</taxon>
        <taxon>Pseudomonadati</taxon>
        <taxon>Abditibacteriota</taxon>
        <taxon>Abditibacteriia</taxon>
        <taxon>Abditibacteriales</taxon>
        <taxon>Abditibacteriaceae</taxon>
        <taxon>Abditibacterium</taxon>
    </lineage>
</organism>
<dbReference type="PANTHER" id="PTHR46401:SF2">
    <property type="entry name" value="GLYCOSYLTRANSFERASE WBBK-RELATED"/>
    <property type="match status" value="1"/>
</dbReference>
<reference evidence="4 5" key="1">
    <citation type="journal article" date="2018" name="Syst. Appl. Microbiol.">
        <title>Abditibacterium utsteinense sp. nov., the first cultivated member of candidate phylum FBP, isolated from ice-free Antarctic soil samples.</title>
        <authorList>
            <person name="Tahon G."/>
            <person name="Tytgat B."/>
            <person name="Lebbe L."/>
            <person name="Carlier A."/>
            <person name="Willems A."/>
        </authorList>
    </citation>
    <scope>NUCLEOTIDE SEQUENCE [LARGE SCALE GENOMIC DNA]</scope>
    <source>
        <strain evidence="4 5">LMG 29911</strain>
    </source>
</reference>
<evidence type="ECO:0000259" key="2">
    <source>
        <dbReference type="Pfam" id="PF00534"/>
    </source>
</evidence>
<feature type="domain" description="Glycosyl transferase family 1" evidence="2">
    <location>
        <begin position="197"/>
        <end position="351"/>
    </location>
</feature>
<dbReference type="InterPro" id="IPR028098">
    <property type="entry name" value="Glyco_trans_4-like_N"/>
</dbReference>
<protein>
    <submittedName>
        <fullName evidence="4">Glycosyltransferase involved in cell wall bisynthesis</fullName>
    </submittedName>
</protein>
<evidence type="ECO:0000313" key="5">
    <source>
        <dbReference type="Proteomes" id="UP000237684"/>
    </source>
</evidence>
<feature type="domain" description="Glycosyltransferase subfamily 4-like N-terminal" evidence="3">
    <location>
        <begin position="22"/>
        <end position="171"/>
    </location>
</feature>
<dbReference type="RefSeq" id="WP_105483864.1">
    <property type="nucleotide sequence ID" value="NZ_NIGF01000009.1"/>
</dbReference>
<keyword evidence="5" id="KW-1185">Reference proteome</keyword>
<dbReference type="InParanoid" id="A0A2S8SSB3"/>